<accession>A0A2U9IKE6</accession>
<sequence length="119" mass="14035">MIYFDIETANSLLPWIRQKLIEIRELKYNTEKALINGDKNVLPIYVSKLDKLIREITEKGIILRDIELGIIDFPAVINNRPAYLCWREGEEKISYWHYVEEGYKGRKVISGKEDILSYT</sequence>
<evidence type="ECO:0000313" key="1">
    <source>
        <dbReference type="EMBL" id="AWR96490.1"/>
    </source>
</evidence>
<dbReference type="Proteomes" id="UP000248410">
    <property type="component" value="Chromosome"/>
</dbReference>
<dbReference type="GeneID" id="36836755"/>
<dbReference type="AlphaFoldDB" id="A0A2U9IKE6"/>
<protein>
    <submittedName>
        <fullName evidence="1">DUF2203 domain-containing protein</fullName>
    </submittedName>
</protein>
<reference evidence="1 2" key="1">
    <citation type="submission" date="2018-05" db="EMBL/GenBank/DDBJ databases">
        <title>Complete Genome Sequences of Extremely Thermoacidophilic, Metal-Mobilizing Type-Strain Members of the Archaeal Family Sulfolobaceae: Acidianus brierleyi DSM-1651T, Acidianus sulfidivorans DSM-18786T, Metallosphaera hakonensis DSM-7519T, and Metallosphaera prunae DSM-10039T.</title>
        <authorList>
            <person name="Counts J.A."/>
            <person name="Kelly R.M."/>
        </authorList>
    </citation>
    <scope>NUCLEOTIDE SEQUENCE [LARGE SCALE GENOMIC DNA]</scope>
    <source>
        <strain evidence="1 2">JP7</strain>
    </source>
</reference>
<gene>
    <name evidence="1" type="ORF">DFR86_02260</name>
</gene>
<keyword evidence="2" id="KW-1185">Reference proteome</keyword>
<organism evidence="1 2">
    <name type="scientific">Acidianus sulfidivorans JP7</name>
    <dbReference type="NCBI Taxonomy" id="619593"/>
    <lineage>
        <taxon>Archaea</taxon>
        <taxon>Thermoproteota</taxon>
        <taxon>Thermoprotei</taxon>
        <taxon>Sulfolobales</taxon>
        <taxon>Sulfolobaceae</taxon>
        <taxon>Acidianus</taxon>
    </lineage>
</organism>
<evidence type="ECO:0000313" key="2">
    <source>
        <dbReference type="Proteomes" id="UP000248410"/>
    </source>
</evidence>
<dbReference type="RefSeq" id="WP_110379380.1">
    <property type="nucleotide sequence ID" value="NZ_CP029288.2"/>
</dbReference>
<name>A0A2U9IKE6_9CREN</name>
<dbReference type="KEGG" id="asul:DFR86_02260"/>
<dbReference type="EMBL" id="CP029288">
    <property type="protein sequence ID" value="AWR96490.1"/>
    <property type="molecule type" value="Genomic_DNA"/>
</dbReference>
<dbReference type="OrthoDB" id="7857at2157"/>
<dbReference type="InterPro" id="IPR018699">
    <property type="entry name" value="DUF2203"/>
</dbReference>
<proteinExistence type="predicted"/>
<dbReference type="PIRSF" id="PIRSF016498">
    <property type="entry name" value="UCP016498"/>
    <property type="match status" value="1"/>
</dbReference>
<dbReference type="Pfam" id="PF09969">
    <property type="entry name" value="DUF2203"/>
    <property type="match status" value="1"/>
</dbReference>